<gene>
    <name evidence="2" type="ORF">SAMN02745121_01050</name>
</gene>
<organism evidence="2 3">
    <name type="scientific">Nannocystis exedens</name>
    <dbReference type="NCBI Taxonomy" id="54"/>
    <lineage>
        <taxon>Bacteria</taxon>
        <taxon>Pseudomonadati</taxon>
        <taxon>Myxococcota</taxon>
        <taxon>Polyangia</taxon>
        <taxon>Nannocystales</taxon>
        <taxon>Nannocystaceae</taxon>
        <taxon>Nannocystis</taxon>
    </lineage>
</organism>
<dbReference type="RefSeq" id="WP_177325871.1">
    <property type="nucleotide sequence ID" value="NZ_FOMX01000003.1"/>
</dbReference>
<evidence type="ECO:0000259" key="1">
    <source>
        <dbReference type="Pfam" id="PF09345"/>
    </source>
</evidence>
<dbReference type="EMBL" id="FOMX01000003">
    <property type="protein sequence ID" value="SFD67089.1"/>
    <property type="molecule type" value="Genomic_DNA"/>
</dbReference>
<proteinExistence type="predicted"/>
<dbReference type="InterPro" id="IPR018530">
    <property type="entry name" value="SiaC"/>
</dbReference>
<sequence>MVAERLYLPAQAGSFPTPGVDFDGELGLLRLEGESHPEEAALFYAPLILWVDALVASPPASVVFELRLTFFSAATRPQLLALLRRLKKWANRGAEVRATWYIDPGDEDMVDVAGDLAMMSGLAIRVASTAVKHSAMLGIAV</sequence>
<feature type="domain" description="SiaC family regulatory phosphoprotein" evidence="1">
    <location>
        <begin position="17"/>
        <end position="118"/>
    </location>
</feature>
<evidence type="ECO:0000313" key="2">
    <source>
        <dbReference type="EMBL" id="SFD67089.1"/>
    </source>
</evidence>
<protein>
    <recommendedName>
        <fullName evidence="1">SiaC family regulatory phosphoprotein domain-containing protein</fullName>
    </recommendedName>
</protein>
<dbReference type="AlphaFoldDB" id="A0A1I1U8J4"/>
<evidence type="ECO:0000313" key="3">
    <source>
        <dbReference type="Proteomes" id="UP000199400"/>
    </source>
</evidence>
<dbReference type="Pfam" id="PF09345">
    <property type="entry name" value="SiaC"/>
    <property type="match status" value="1"/>
</dbReference>
<keyword evidence="3" id="KW-1185">Reference proteome</keyword>
<reference evidence="3" key="1">
    <citation type="submission" date="2016-10" db="EMBL/GenBank/DDBJ databases">
        <authorList>
            <person name="Varghese N."/>
            <person name="Submissions S."/>
        </authorList>
    </citation>
    <scope>NUCLEOTIDE SEQUENCE [LARGE SCALE GENOMIC DNA]</scope>
    <source>
        <strain evidence="3">ATCC 25963</strain>
    </source>
</reference>
<dbReference type="STRING" id="54.SAMN02745121_01050"/>
<dbReference type="Proteomes" id="UP000199400">
    <property type="component" value="Unassembled WGS sequence"/>
</dbReference>
<name>A0A1I1U8J4_9BACT</name>
<accession>A0A1I1U8J4</accession>